<feature type="domain" description="HTH lacI-type" evidence="4">
    <location>
        <begin position="4"/>
        <end position="58"/>
    </location>
</feature>
<sequence length="339" mass="36961">MAQVTIEDVAKAAGVSTFTVSRALRGMDHVAPRTREKVLQAAKELNYTVSKAASALASGQTNRVALLSRDRIAGWFMGELLDGLYDVFNPARYDLLIYRAGNAEERSGFFTNLPANRNADALIVSGFPATEQEERALANMGMPIILVNSPDANCCQGSVAIDDETSEATLVRYLAAIGHRKFCYIGRKEPLPGSEWGHDDRTTGYRNAIADLNLTDCGVHYIDVTDSRSVRQTIATILALPERPTALCVWSDYYALAVIHELRCNGVRVPEDMSVAGHDGSDVATSINLTTMMQPAREIGHITAHKALDLIAKKTLDQPRTVIQTVLTPGGTTRPIHHE</sequence>
<dbReference type="PROSITE" id="PS50932">
    <property type="entry name" value="HTH_LACI_2"/>
    <property type="match status" value="1"/>
</dbReference>
<dbReference type="Gene3D" id="1.10.260.40">
    <property type="entry name" value="lambda repressor-like DNA-binding domains"/>
    <property type="match status" value="1"/>
</dbReference>
<evidence type="ECO:0000256" key="2">
    <source>
        <dbReference type="ARBA" id="ARBA00023125"/>
    </source>
</evidence>
<dbReference type="GO" id="GO:0003700">
    <property type="term" value="F:DNA-binding transcription factor activity"/>
    <property type="evidence" value="ECO:0007669"/>
    <property type="project" value="TreeGrafter"/>
</dbReference>
<dbReference type="Pfam" id="PF00356">
    <property type="entry name" value="LacI"/>
    <property type="match status" value="1"/>
</dbReference>
<reference evidence="5 6" key="1">
    <citation type="submission" date="2010-08" db="EMBL/GenBank/DDBJ databases">
        <authorList>
            <person name="Muzny D."/>
            <person name="Qin X."/>
            <person name="Deng J."/>
            <person name="Jiang H."/>
            <person name="Liu Y."/>
            <person name="Qu J."/>
            <person name="Song X.-Z."/>
            <person name="Zhang L."/>
            <person name="Thornton R."/>
            <person name="Coyle M."/>
            <person name="Francisco L."/>
            <person name="Jackson L."/>
            <person name="Javaid M."/>
            <person name="Korchina V."/>
            <person name="Kovar C."/>
            <person name="Mata R."/>
            <person name="Mathew T."/>
            <person name="Ngo R."/>
            <person name="Nguyen L."/>
            <person name="Nguyen N."/>
            <person name="Okwuonu G."/>
            <person name="Ongeri F."/>
            <person name="Pham C."/>
            <person name="Simmons D."/>
            <person name="Wilczek-Boney K."/>
            <person name="Hale W."/>
            <person name="Jakkamsetti A."/>
            <person name="Pham P."/>
            <person name="Ruth R."/>
            <person name="San Lucas F."/>
            <person name="Warren J."/>
            <person name="Zhang J."/>
            <person name="Zhao Z."/>
            <person name="Zhou C."/>
            <person name="Zhu D."/>
            <person name="Lee S."/>
            <person name="Bess C."/>
            <person name="Blankenburg K."/>
            <person name="Forbes L."/>
            <person name="Fu Q."/>
            <person name="Gubbala S."/>
            <person name="Hirani K."/>
            <person name="Jayaseelan J.C."/>
            <person name="Lara F."/>
            <person name="Munidasa M."/>
            <person name="Palculict T."/>
            <person name="Patil S."/>
            <person name="Pu L.-L."/>
            <person name="Saada N."/>
            <person name="Tang L."/>
            <person name="Weissenberger G."/>
            <person name="Zhu Y."/>
            <person name="Hemphill L."/>
            <person name="Shang Y."/>
            <person name="Youmans B."/>
            <person name="Ayvaz T."/>
            <person name="Ross M."/>
            <person name="Santibanez J."/>
            <person name="Aqrawi P."/>
            <person name="Gross S."/>
            <person name="Joshi V."/>
            <person name="Fowler G."/>
            <person name="Nazareth L."/>
            <person name="Reid J."/>
            <person name="Worley K."/>
            <person name="Petrosino J."/>
            <person name="Highlander S."/>
            <person name="Gibbs R."/>
        </authorList>
    </citation>
    <scope>NUCLEOTIDE SEQUENCE [LARGE SCALE GENOMIC DNA]</scope>
    <source>
        <strain evidence="5 6">ATCC 27679</strain>
    </source>
</reference>
<dbReference type="CDD" id="cd06267">
    <property type="entry name" value="PBP1_LacI_sugar_binding-like"/>
    <property type="match status" value="1"/>
</dbReference>
<evidence type="ECO:0000259" key="4">
    <source>
        <dbReference type="PROSITE" id="PS50932"/>
    </source>
</evidence>
<dbReference type="InterPro" id="IPR028082">
    <property type="entry name" value="Peripla_BP_I"/>
</dbReference>
<dbReference type="InterPro" id="IPR010982">
    <property type="entry name" value="Lambda_DNA-bd_dom_sf"/>
</dbReference>
<dbReference type="SMART" id="SM00354">
    <property type="entry name" value="HTH_LACI"/>
    <property type="match status" value="1"/>
</dbReference>
<dbReference type="PANTHER" id="PTHR30146">
    <property type="entry name" value="LACI-RELATED TRANSCRIPTIONAL REPRESSOR"/>
    <property type="match status" value="1"/>
</dbReference>
<protein>
    <submittedName>
        <fullName evidence="5">Transcriptional regulator, LacI family</fullName>
    </submittedName>
</protein>
<keyword evidence="2" id="KW-0238">DNA-binding</keyword>
<dbReference type="PANTHER" id="PTHR30146:SF109">
    <property type="entry name" value="HTH-TYPE TRANSCRIPTIONAL REGULATOR GALS"/>
    <property type="match status" value="1"/>
</dbReference>
<dbReference type="InterPro" id="IPR000843">
    <property type="entry name" value="HTH_LacI"/>
</dbReference>
<accession>E0QA31</accession>
<evidence type="ECO:0000313" key="6">
    <source>
        <dbReference type="Proteomes" id="UP000003323"/>
    </source>
</evidence>
<comment type="caution">
    <text evidence="5">The sequence shown here is derived from an EMBL/GenBank/DDBJ whole genome shotgun (WGS) entry which is preliminary data.</text>
</comment>
<dbReference type="Gene3D" id="3.40.50.2300">
    <property type="match status" value="2"/>
</dbReference>
<keyword evidence="1" id="KW-0805">Transcription regulation</keyword>
<evidence type="ECO:0000256" key="1">
    <source>
        <dbReference type="ARBA" id="ARBA00023015"/>
    </source>
</evidence>
<dbReference type="Proteomes" id="UP000003323">
    <property type="component" value="Unassembled WGS sequence"/>
</dbReference>
<name>E0QA31_9BIFI</name>
<dbReference type="SUPFAM" id="SSF53822">
    <property type="entry name" value="Periplasmic binding protein-like I"/>
    <property type="match status" value="1"/>
</dbReference>
<organism evidence="5 6">
    <name type="scientific">Bifidobacterium dentium ATCC 27679</name>
    <dbReference type="NCBI Taxonomy" id="871562"/>
    <lineage>
        <taxon>Bacteria</taxon>
        <taxon>Bacillati</taxon>
        <taxon>Actinomycetota</taxon>
        <taxon>Actinomycetes</taxon>
        <taxon>Bifidobacteriales</taxon>
        <taxon>Bifidobacteriaceae</taxon>
        <taxon>Bifidobacterium</taxon>
    </lineage>
</organism>
<dbReference type="HOGENOM" id="CLU_037628_6_4_11"/>
<dbReference type="InterPro" id="IPR046335">
    <property type="entry name" value="LacI/GalR-like_sensor"/>
</dbReference>
<evidence type="ECO:0000256" key="3">
    <source>
        <dbReference type="ARBA" id="ARBA00023163"/>
    </source>
</evidence>
<dbReference type="RefSeq" id="WP_003843079.1">
    <property type="nucleotide sequence ID" value="NZ_GL405225.1"/>
</dbReference>
<gene>
    <name evidence="5" type="ORF">HMPREF0168_1989</name>
</gene>
<dbReference type="Pfam" id="PF13377">
    <property type="entry name" value="Peripla_BP_3"/>
    <property type="match status" value="1"/>
</dbReference>
<dbReference type="EMBL" id="AEEQ01000012">
    <property type="protein sequence ID" value="EFM40623.1"/>
    <property type="molecule type" value="Genomic_DNA"/>
</dbReference>
<dbReference type="SUPFAM" id="SSF47413">
    <property type="entry name" value="lambda repressor-like DNA-binding domains"/>
    <property type="match status" value="1"/>
</dbReference>
<dbReference type="PROSITE" id="PS00356">
    <property type="entry name" value="HTH_LACI_1"/>
    <property type="match status" value="1"/>
</dbReference>
<evidence type="ECO:0000313" key="5">
    <source>
        <dbReference type="EMBL" id="EFM40623.1"/>
    </source>
</evidence>
<keyword evidence="3" id="KW-0804">Transcription</keyword>
<dbReference type="AlphaFoldDB" id="E0QA31"/>
<dbReference type="CDD" id="cd01392">
    <property type="entry name" value="HTH_LacI"/>
    <property type="match status" value="1"/>
</dbReference>
<proteinExistence type="predicted"/>
<dbReference type="GO" id="GO:0000976">
    <property type="term" value="F:transcription cis-regulatory region binding"/>
    <property type="evidence" value="ECO:0007669"/>
    <property type="project" value="TreeGrafter"/>
</dbReference>